<feature type="domain" description="NAD-dependent epimerase/dehydratase" evidence="1">
    <location>
        <begin position="3"/>
        <end position="230"/>
    </location>
</feature>
<dbReference type="InterPro" id="IPR001509">
    <property type="entry name" value="Epimerase_deHydtase"/>
</dbReference>
<reference evidence="2 3" key="1">
    <citation type="journal article" date="2016" name="Nat. Commun.">
        <title>Thousands of microbial genomes shed light on interconnected biogeochemical processes in an aquifer system.</title>
        <authorList>
            <person name="Anantharaman K."/>
            <person name="Brown C.T."/>
            <person name="Hug L.A."/>
            <person name="Sharon I."/>
            <person name="Castelle C.J."/>
            <person name="Probst A.J."/>
            <person name="Thomas B.C."/>
            <person name="Singh A."/>
            <person name="Wilkins M.J."/>
            <person name="Karaoz U."/>
            <person name="Brodie E.L."/>
            <person name="Williams K.H."/>
            <person name="Hubbard S.S."/>
            <person name="Banfield J.F."/>
        </authorList>
    </citation>
    <scope>NUCLEOTIDE SEQUENCE [LARGE SCALE GENOMIC DNA]</scope>
</reference>
<dbReference type="Pfam" id="PF01370">
    <property type="entry name" value="Epimerase"/>
    <property type="match status" value="1"/>
</dbReference>
<dbReference type="Proteomes" id="UP000179076">
    <property type="component" value="Unassembled WGS sequence"/>
</dbReference>
<dbReference type="SUPFAM" id="SSF51735">
    <property type="entry name" value="NAD(P)-binding Rossmann-fold domains"/>
    <property type="match status" value="1"/>
</dbReference>
<proteinExistence type="predicted"/>
<evidence type="ECO:0000313" key="2">
    <source>
        <dbReference type="EMBL" id="OGI64333.1"/>
    </source>
</evidence>
<dbReference type="GO" id="GO:0005737">
    <property type="term" value="C:cytoplasm"/>
    <property type="evidence" value="ECO:0007669"/>
    <property type="project" value="TreeGrafter"/>
</dbReference>
<dbReference type="PANTHER" id="PTHR48079">
    <property type="entry name" value="PROTEIN YEEZ"/>
    <property type="match status" value="1"/>
</dbReference>
<evidence type="ECO:0000313" key="3">
    <source>
        <dbReference type="Proteomes" id="UP000179076"/>
    </source>
</evidence>
<dbReference type="InterPro" id="IPR051783">
    <property type="entry name" value="NAD(P)-dependent_oxidoreduct"/>
</dbReference>
<dbReference type="EMBL" id="MFSP01000137">
    <property type="protein sequence ID" value="OGI64333.1"/>
    <property type="molecule type" value="Genomic_DNA"/>
</dbReference>
<accession>A0A1F6V3T2</accession>
<dbReference type="AlphaFoldDB" id="A0A1F6V3T2"/>
<gene>
    <name evidence="2" type="ORF">A2W18_07645</name>
</gene>
<dbReference type="PANTHER" id="PTHR48079:SF6">
    <property type="entry name" value="NAD(P)-BINDING DOMAIN-CONTAINING PROTEIN-RELATED"/>
    <property type="match status" value="1"/>
</dbReference>
<dbReference type="GO" id="GO:0004029">
    <property type="term" value="F:aldehyde dehydrogenase (NAD+) activity"/>
    <property type="evidence" value="ECO:0007669"/>
    <property type="project" value="TreeGrafter"/>
</dbReference>
<sequence>MNIFIAGGTGAIGRLLVPMLVGEGHKVVGMSRSADRASRLERMGAIPVIGDVFDKARLAELVAQAEPDVVIHQLTAFGAKDADPLAETIRVRTEGTRNLVAAARTAGAQRFIAQSISFICSPVGDGPTDENTPLYLDAPPAIRPLAEAVAALERQTLEANSMAGIVLRYGWFYGPGTNYDPEDSIPRAIRKGRMPIVGTGAGTYSFINLRDAAAATMKALSHDAPGIYNIVDDSPAPLSEWLPVAARLLNAPAPSYMDESLAREKLGDMLVYIMNEQRGASNAKAKRELNWEPLVPSWRAGFEALYASAEANAGVVSGIVNNLKPA</sequence>
<dbReference type="InterPro" id="IPR036291">
    <property type="entry name" value="NAD(P)-bd_dom_sf"/>
</dbReference>
<dbReference type="Gene3D" id="3.40.50.720">
    <property type="entry name" value="NAD(P)-binding Rossmann-like Domain"/>
    <property type="match status" value="1"/>
</dbReference>
<evidence type="ECO:0000259" key="1">
    <source>
        <dbReference type="Pfam" id="PF01370"/>
    </source>
</evidence>
<organism evidence="2 3">
    <name type="scientific">Candidatus Muproteobacteria bacterium RBG_16_60_9</name>
    <dbReference type="NCBI Taxonomy" id="1817755"/>
    <lineage>
        <taxon>Bacteria</taxon>
        <taxon>Pseudomonadati</taxon>
        <taxon>Pseudomonadota</taxon>
        <taxon>Candidatus Muproteobacteria</taxon>
    </lineage>
</organism>
<name>A0A1F6V3T2_9PROT</name>
<protein>
    <recommendedName>
        <fullName evidence="1">NAD-dependent epimerase/dehydratase domain-containing protein</fullName>
    </recommendedName>
</protein>
<comment type="caution">
    <text evidence="2">The sequence shown here is derived from an EMBL/GenBank/DDBJ whole genome shotgun (WGS) entry which is preliminary data.</text>
</comment>